<feature type="region of interest" description="Disordered" evidence="1">
    <location>
        <begin position="1"/>
        <end position="22"/>
    </location>
</feature>
<evidence type="ECO:0008006" key="4">
    <source>
        <dbReference type="Google" id="ProtNLM"/>
    </source>
</evidence>
<dbReference type="AlphaFoldDB" id="A0A1V9Z487"/>
<accession>A0A1V9Z487</accession>
<dbReference type="Proteomes" id="UP000243579">
    <property type="component" value="Unassembled WGS sequence"/>
</dbReference>
<sequence length="271" mass="31246">MLRERTWDDPAPRRKGRAGTRLPEEKIAHQRRLRAFNQRAHVARRQNRITTLTAEVAALAYETSRLEGKRDSLASVRLRAGAYLNDHATAKVVYEYLKVFRFGYRSALDEEALLQERFLRSIMRQDLRCFGFVGIDVLLNSFRLYCSTHSNFSMYFLRCDLVQDDMSGLITCHVQIVVSQRLTRATLTMYFPHILHDEVLVQALIGKQVDIPTTAYFCFDDDGLVESYHSTMDFVKAYLALLGNLETVSHLVGSHLYHPAKQQARLRARST</sequence>
<evidence type="ECO:0000313" key="3">
    <source>
        <dbReference type="Proteomes" id="UP000243579"/>
    </source>
</evidence>
<dbReference type="OrthoDB" id="63453at2759"/>
<comment type="caution">
    <text evidence="2">The sequence shown here is derived from an EMBL/GenBank/DDBJ whole genome shotgun (WGS) entry which is preliminary data.</text>
</comment>
<reference evidence="2 3" key="1">
    <citation type="journal article" date="2014" name="Genome Biol. Evol.">
        <title>The secreted proteins of Achlya hypogyna and Thraustotheca clavata identify the ancestral oomycete secretome and reveal gene acquisitions by horizontal gene transfer.</title>
        <authorList>
            <person name="Misner I."/>
            <person name="Blouin N."/>
            <person name="Leonard G."/>
            <person name="Richards T.A."/>
            <person name="Lane C.E."/>
        </authorList>
    </citation>
    <scope>NUCLEOTIDE SEQUENCE [LARGE SCALE GENOMIC DNA]</scope>
    <source>
        <strain evidence="2 3">ATCC 48635</strain>
    </source>
</reference>
<evidence type="ECO:0000313" key="2">
    <source>
        <dbReference type="EMBL" id="OQR92808.1"/>
    </source>
</evidence>
<evidence type="ECO:0000256" key="1">
    <source>
        <dbReference type="SAM" id="MobiDB-lite"/>
    </source>
</evidence>
<name>A0A1V9Z487_ACHHY</name>
<dbReference type="EMBL" id="JNBR01000441">
    <property type="protein sequence ID" value="OQR92808.1"/>
    <property type="molecule type" value="Genomic_DNA"/>
</dbReference>
<keyword evidence="3" id="KW-1185">Reference proteome</keyword>
<proteinExistence type="predicted"/>
<feature type="compositionally biased region" description="Basic and acidic residues" evidence="1">
    <location>
        <begin position="1"/>
        <end position="12"/>
    </location>
</feature>
<gene>
    <name evidence="2" type="ORF">ACHHYP_03192</name>
</gene>
<organism evidence="2 3">
    <name type="scientific">Achlya hypogyna</name>
    <name type="common">Oomycete</name>
    <name type="synonym">Protoachlya hypogyna</name>
    <dbReference type="NCBI Taxonomy" id="1202772"/>
    <lineage>
        <taxon>Eukaryota</taxon>
        <taxon>Sar</taxon>
        <taxon>Stramenopiles</taxon>
        <taxon>Oomycota</taxon>
        <taxon>Saprolegniomycetes</taxon>
        <taxon>Saprolegniales</taxon>
        <taxon>Achlyaceae</taxon>
        <taxon>Achlya</taxon>
    </lineage>
</organism>
<protein>
    <recommendedName>
        <fullName evidence="4">Bzip transcription factor</fullName>
    </recommendedName>
</protein>